<proteinExistence type="predicted"/>
<reference evidence="1 2" key="1">
    <citation type="submission" date="2018-09" db="EMBL/GenBank/DDBJ databases">
        <title>Insights into the microbiota of Asian seabass (Lates calcarifer) with tenacibaculosis symptoms and description of sp. nov. Tenacibaculum singaporense.</title>
        <authorList>
            <person name="Miyake S."/>
            <person name="Soh M."/>
            <person name="Azman M.N."/>
            <person name="Ngoh S.Y."/>
            <person name="Orban L."/>
        </authorList>
    </citation>
    <scope>NUCLEOTIDE SEQUENCE [LARGE SCALE GENOMIC DNA]</scope>
    <source>
        <strain evidence="1 2">DSM 106434</strain>
    </source>
</reference>
<dbReference type="AlphaFoldDB" id="A0A3Q8RNV2"/>
<name>A0A3Q8RNV2_9FLAO</name>
<keyword evidence="2" id="KW-1185">Reference proteome</keyword>
<dbReference type="KEGG" id="tsig:D6T69_02525"/>
<dbReference type="EMBL" id="CP032548">
    <property type="protein sequence ID" value="AZJ34462.1"/>
    <property type="molecule type" value="Genomic_DNA"/>
</dbReference>
<evidence type="ECO:0000313" key="1">
    <source>
        <dbReference type="EMBL" id="AZJ34462.1"/>
    </source>
</evidence>
<gene>
    <name evidence="1" type="ORF">D6T69_02525</name>
</gene>
<organism evidence="1 2">
    <name type="scientific">Tenacibaculum singaporense</name>
    <dbReference type="NCBI Taxonomy" id="2358479"/>
    <lineage>
        <taxon>Bacteria</taxon>
        <taxon>Pseudomonadati</taxon>
        <taxon>Bacteroidota</taxon>
        <taxon>Flavobacteriia</taxon>
        <taxon>Flavobacteriales</taxon>
        <taxon>Flavobacteriaceae</taxon>
        <taxon>Tenacibaculum</taxon>
    </lineage>
</organism>
<dbReference type="Proteomes" id="UP000274593">
    <property type="component" value="Chromosome"/>
</dbReference>
<protein>
    <submittedName>
        <fullName evidence="1">Uncharacterized protein</fullName>
    </submittedName>
</protein>
<accession>A0A3Q8RNV2</accession>
<evidence type="ECO:0000313" key="2">
    <source>
        <dbReference type="Proteomes" id="UP000274593"/>
    </source>
</evidence>
<sequence length="88" mass="10342">MNEIPLFVRNDNSLRHFEGETTEKSFNRVLGILKDIFQLKLNRFLAIARNDRTPRIKQQLQRHFEGGTTEKFFSCVLVTFKDASDSHE</sequence>